<accession>A0A6S7BJT2</accession>
<dbReference type="Pfam" id="PF05016">
    <property type="entry name" value="ParE_toxin"/>
    <property type="match status" value="1"/>
</dbReference>
<gene>
    <name evidence="3" type="ORF">LMG28138_05249</name>
</gene>
<proteinExistence type="inferred from homology"/>
<comment type="similarity">
    <text evidence="1">Belongs to the RelE toxin family.</text>
</comment>
<evidence type="ECO:0000256" key="2">
    <source>
        <dbReference type="ARBA" id="ARBA00022649"/>
    </source>
</evidence>
<dbReference type="Gene3D" id="3.30.2310.20">
    <property type="entry name" value="RelE-like"/>
    <property type="match status" value="1"/>
</dbReference>
<evidence type="ECO:0008006" key="5">
    <source>
        <dbReference type="Google" id="ProtNLM"/>
    </source>
</evidence>
<dbReference type="InterPro" id="IPR007712">
    <property type="entry name" value="RelE/ParE_toxin"/>
</dbReference>
<evidence type="ECO:0000313" key="3">
    <source>
        <dbReference type="EMBL" id="CAB3802760.1"/>
    </source>
</evidence>
<evidence type="ECO:0000256" key="1">
    <source>
        <dbReference type="ARBA" id="ARBA00006226"/>
    </source>
</evidence>
<sequence>MIRQRLTRFVREQFKKKLKERLENPRVPSAALSTMADTYKIKLASLGFRLVYRVDEGIVTVTVPFHHIAGCLGSMVSACNPFQLRFAHG</sequence>
<protein>
    <recommendedName>
        <fullName evidence="5">mRNA interferase toxin RelE</fullName>
    </recommendedName>
</protein>
<dbReference type="AlphaFoldDB" id="A0A6S7BJT2"/>
<dbReference type="InterPro" id="IPR035093">
    <property type="entry name" value="RelE/ParE_toxin_dom_sf"/>
</dbReference>
<keyword evidence="2" id="KW-1277">Toxin-antitoxin system</keyword>
<dbReference type="SUPFAM" id="SSF143011">
    <property type="entry name" value="RelE-like"/>
    <property type="match status" value="1"/>
</dbReference>
<reference evidence="3 4" key="1">
    <citation type="submission" date="2020-04" db="EMBL/GenBank/DDBJ databases">
        <authorList>
            <person name="De Canck E."/>
        </authorList>
    </citation>
    <scope>NUCLEOTIDE SEQUENCE [LARGE SCALE GENOMIC DNA]</scope>
    <source>
        <strain evidence="3 4">LMG 28138</strain>
    </source>
</reference>
<dbReference type="PANTHER" id="PTHR35601">
    <property type="entry name" value="TOXIN RELE"/>
    <property type="match status" value="1"/>
</dbReference>
<keyword evidence="4" id="KW-1185">Reference proteome</keyword>
<dbReference type="PANTHER" id="PTHR35601:SF1">
    <property type="entry name" value="TOXIN RELE"/>
    <property type="match status" value="1"/>
</dbReference>
<dbReference type="Proteomes" id="UP000494115">
    <property type="component" value="Unassembled WGS sequence"/>
</dbReference>
<dbReference type="EMBL" id="CADIKM010000050">
    <property type="protein sequence ID" value="CAB3802760.1"/>
    <property type="molecule type" value="Genomic_DNA"/>
</dbReference>
<organism evidence="3 4">
    <name type="scientific">Pararobbsia alpina</name>
    <dbReference type="NCBI Taxonomy" id="621374"/>
    <lineage>
        <taxon>Bacteria</taxon>
        <taxon>Pseudomonadati</taxon>
        <taxon>Pseudomonadota</taxon>
        <taxon>Betaproteobacteria</taxon>
        <taxon>Burkholderiales</taxon>
        <taxon>Burkholderiaceae</taxon>
        <taxon>Pararobbsia</taxon>
    </lineage>
</organism>
<name>A0A6S7BJT2_9BURK</name>
<evidence type="ECO:0000313" key="4">
    <source>
        <dbReference type="Proteomes" id="UP000494115"/>
    </source>
</evidence>